<dbReference type="Proteomes" id="UP000824533">
    <property type="component" value="Linkage Group LG15"/>
</dbReference>
<accession>A0ACC1CW45</accession>
<proteinExistence type="predicted"/>
<reference evidence="1 2" key="1">
    <citation type="journal article" date="2021" name="Front. Genet.">
        <title>Chromosome-Level Genome Assembly Reveals Significant Gene Expansion in the Toll and IMD Signaling Pathways of Dendrolimus kikuchii.</title>
        <authorList>
            <person name="Zhou J."/>
            <person name="Wu P."/>
            <person name="Xiong Z."/>
            <person name="Liu N."/>
            <person name="Zhao N."/>
            <person name="Ji M."/>
            <person name="Qiu Y."/>
            <person name="Yang B."/>
        </authorList>
    </citation>
    <scope>NUCLEOTIDE SEQUENCE [LARGE SCALE GENOMIC DNA]</scope>
    <source>
        <strain evidence="1">Ann1</strain>
    </source>
</reference>
<organism evidence="1 2">
    <name type="scientific">Dendrolimus kikuchii</name>
    <dbReference type="NCBI Taxonomy" id="765133"/>
    <lineage>
        <taxon>Eukaryota</taxon>
        <taxon>Metazoa</taxon>
        <taxon>Ecdysozoa</taxon>
        <taxon>Arthropoda</taxon>
        <taxon>Hexapoda</taxon>
        <taxon>Insecta</taxon>
        <taxon>Pterygota</taxon>
        <taxon>Neoptera</taxon>
        <taxon>Endopterygota</taxon>
        <taxon>Lepidoptera</taxon>
        <taxon>Glossata</taxon>
        <taxon>Ditrysia</taxon>
        <taxon>Bombycoidea</taxon>
        <taxon>Lasiocampidae</taxon>
        <taxon>Dendrolimus</taxon>
    </lineage>
</organism>
<name>A0ACC1CW45_9NEOP</name>
<evidence type="ECO:0000313" key="2">
    <source>
        <dbReference type="Proteomes" id="UP000824533"/>
    </source>
</evidence>
<protein>
    <submittedName>
        <fullName evidence="1">Uncharacterized protein</fullName>
    </submittedName>
</protein>
<dbReference type="EMBL" id="CM034401">
    <property type="protein sequence ID" value="KAJ0175826.1"/>
    <property type="molecule type" value="Genomic_DNA"/>
</dbReference>
<gene>
    <name evidence="1" type="ORF">K1T71_008985</name>
</gene>
<sequence>MNYIKIVLVILASFVVIVYTSSIYHENTVITYRPDVKEISDYFGYSVVLNKYGLIVGAPKARSREDATINSGLVYNCSLSNLDVQNVTCYPMGWIEPEYFRQRNRRFIPSDFFRDDMWFGATIASLTDGKILICAPRWAVPFRDKHLLANGVCYLHKHNRDGVLYLLKEQSRQAFLTDGSRKEYGDYGTHLNFYAYGEAGMSITVSSNNYVIVGAPGLMQWTGGIVSFRFNPSEDSMFISKQPMTNPYFTKDLGPDDYFGYSVETGIFQLNGSILYVGGAPRSKLGYGQVLIFEPTIREQDPLNIHAKIKGPQLGSYFGASLCTVDIDGDGRADLLVGAPTFVKKDGELPYDQGAVFVYMTKETGSTFVLKEHGFVSGSGASGARFGATIAELGDVDGDGFKDVAIGAPWENEGLGVVYIYKGYDKGLRTEYIQRIMAKGTSGFGMSISKGLDVDHNNCNDLAIGAHNSSTVYLYRCVPTMQVHASVKVPDAMNLPVNVTSFTALFCVSAPPKPLWSHVKMNLNAKIVIDPEMNRATINGDSEYGISIKPGHDACDEQIVEVKPTADLSVPISIKFELQPVELMQSDSTKFLLEAARLSEDSVLHSSFLIQLIRDCGEDMICTPWLVMRLEPLEDPYVPGLSTKFGAKLTVLNKEEPAYGAKVTVSLPYTLKRVPSECNFEIFKNSTYPEYIMVCDLPAPLHRDEQITWEIELEPTFISYLGTIIPSNEEPIFIYAVLEDSLFNRNITDNAKQEIVIDVQTVADFAITGKPLPNATMAVTREKLYNSEDIVFEHYYQITNYGPSDWSGLQVEILFPDEVELNSPLKGCEDKISFIKCTLSVAANVSMPVVLELKYNLSRYGEDLRQNMTYNITTTMSIEWYKFKSLEITTTLVLDPAPPIWPIILGLIAGLLALAAIIYILYKCGFFTRTQLEELKKLQEQDVASDEEAGTSNQLAVDADESTHELICDDSD</sequence>
<comment type="caution">
    <text evidence="1">The sequence shown here is derived from an EMBL/GenBank/DDBJ whole genome shotgun (WGS) entry which is preliminary data.</text>
</comment>
<keyword evidence="2" id="KW-1185">Reference proteome</keyword>
<evidence type="ECO:0000313" key="1">
    <source>
        <dbReference type="EMBL" id="KAJ0175826.1"/>
    </source>
</evidence>